<dbReference type="RefSeq" id="WP_270111743.1">
    <property type="nucleotide sequence ID" value="NZ_JAPZVP010000016.1"/>
</dbReference>
<name>A0A9X3PAB4_9ACTN</name>
<keyword evidence="2" id="KW-1185">Reference proteome</keyword>
<organism evidence="1 2">
    <name type="scientific">Glycomyces luteolus</name>
    <dbReference type="NCBI Taxonomy" id="2670330"/>
    <lineage>
        <taxon>Bacteria</taxon>
        <taxon>Bacillati</taxon>
        <taxon>Actinomycetota</taxon>
        <taxon>Actinomycetes</taxon>
        <taxon>Glycomycetales</taxon>
        <taxon>Glycomycetaceae</taxon>
        <taxon>Glycomyces</taxon>
    </lineage>
</organism>
<accession>A0A9X3PAB4</accession>
<evidence type="ECO:0000313" key="2">
    <source>
        <dbReference type="Proteomes" id="UP001146067"/>
    </source>
</evidence>
<reference evidence="1" key="1">
    <citation type="submission" date="2022-12" db="EMBL/GenBank/DDBJ databases">
        <title>Gycomyces niveus sp.nov.,a novel actinomycete isolated from soil in Shouguan.</title>
        <authorList>
            <person name="Yang X."/>
        </authorList>
    </citation>
    <scope>NUCLEOTIDE SEQUENCE</scope>
    <source>
        <strain evidence="1">NEAU-A15</strain>
    </source>
</reference>
<protein>
    <submittedName>
        <fullName evidence="1">Uncharacterized protein</fullName>
    </submittedName>
</protein>
<dbReference type="SUPFAM" id="SSF110849">
    <property type="entry name" value="ParB/Sulfiredoxin"/>
    <property type="match status" value="1"/>
</dbReference>
<gene>
    <name evidence="1" type="ORF">O1R50_18945</name>
</gene>
<evidence type="ECO:0000313" key="1">
    <source>
        <dbReference type="EMBL" id="MDA1361713.1"/>
    </source>
</evidence>
<dbReference type="AlphaFoldDB" id="A0A9X3PAB4"/>
<sequence length="462" mass="50907">MPFGFPVPDRRVTVTDGLGVVDFDAAPDRVTLKLAGDPIARDEHDGGGSIMWLASRLAPQPDDDPLHRPEAWVEPEEWDVLRQWVRHVEPGDDPTGPLRPLLDLLAPGRYGIGLGTIPNVHVRAVKPGKQSTWYADSDLPFFGHTVIPTHHWPPPDKTAVAAYRQRMVDERAQPALILVTHPESEAYYLLDGHHKLAAYRALERDPVCVVIEADTASRTYLSYLDEPSEEYRIEENESGTGVLHVAGRDGASALRIGGKPWLVEGYTGSGTADRLAVLSGDPWVRRKIRRLRVALRDPVRASASEMTRALWSLLSPGRYGIRRWVPGTYYVEALQPNRFKSWYIGVTTPDLGAVLLPTDQWPPPDAAAVADYRRMIGRGERPLVVTLRAGPPEDEDDAVAFVVDGHHKLAAYQRLGVPPHCLDIARISDETACAPADLDAATGADPELRDCTASLRAHLARG</sequence>
<comment type="caution">
    <text evidence="1">The sequence shown here is derived from an EMBL/GenBank/DDBJ whole genome shotgun (WGS) entry which is preliminary data.</text>
</comment>
<dbReference type="EMBL" id="JAPZVP010000016">
    <property type="protein sequence ID" value="MDA1361713.1"/>
    <property type="molecule type" value="Genomic_DNA"/>
</dbReference>
<proteinExistence type="predicted"/>
<dbReference type="Proteomes" id="UP001146067">
    <property type="component" value="Unassembled WGS sequence"/>
</dbReference>
<dbReference type="InterPro" id="IPR036086">
    <property type="entry name" value="ParB/Sulfiredoxin_sf"/>
</dbReference>